<comment type="caution">
    <text evidence="2">The sequence shown here is derived from an EMBL/GenBank/DDBJ whole genome shotgun (WGS) entry which is preliminary data.</text>
</comment>
<proteinExistence type="predicted"/>
<evidence type="ECO:0000313" key="3">
    <source>
        <dbReference type="Proteomes" id="UP000494165"/>
    </source>
</evidence>
<dbReference type="OrthoDB" id="1923667at2759"/>
<gene>
    <name evidence="2" type="ORF">CLODIP_2_CD05632</name>
</gene>
<dbReference type="Proteomes" id="UP000494165">
    <property type="component" value="Unassembled WGS sequence"/>
</dbReference>
<accession>A0A8S1DLY5</accession>
<dbReference type="EMBL" id="CADEPI010000227">
    <property type="protein sequence ID" value="CAB3381170.1"/>
    <property type="molecule type" value="Genomic_DNA"/>
</dbReference>
<dbReference type="CDD" id="cd02955">
    <property type="entry name" value="SSP411"/>
    <property type="match status" value="1"/>
</dbReference>
<dbReference type="PIRSF" id="PIRSF006402">
    <property type="entry name" value="UCP006402_thioredoxin"/>
    <property type="match status" value="1"/>
</dbReference>
<dbReference type="InterPro" id="IPR004879">
    <property type="entry name" value="Ssp411-like_TRX"/>
</dbReference>
<sequence length="821" mass="92771">MSQTQLVNYTLHSTLLIVETTNEHVWCQLKKVNRRCHGECSSPTHGMYGALRAANTFRVAAKSVLQCEDLIRAKVPAVSFVGKGCYLQTPHRADFHQSTSKNYINCLCKEDKKTNFGVREMATGPTKKMNRLAKEKSPYLLQHATNPVDWYPWGEEAFEEARKQDKLIFLSVGYSTCHWCHVMEHESFENEEIAHIMNDNFINIKVDREERPDVDRVYMTFVQASSGRGGWPMSVFLTPDLVPVAGGTYFPPNDTFGRPGFKTVLTSLSNQWREKRESFLESEEISSVSWKTCLKQLSSGFEDQYGGFSQAPKFPQPSNFNFLFHVFSRGPSSPEGTSALSMSLHTLRMMAKGGIHDHISQGFARYSTDERWHVPHFEKMLYDQAQLLVSYSQAYVASKDEFFRDIIYDIFTYVCRDLSHSSGGFFSAEDADSLPGFDSPKKREGAFCVWTHEEVESLLGSRFVKDGSAVTLFELACHHYDIRMNGNVNPNQDPHDELKNQNVLIVNGSEEETAENVLHESRQNRPRPHLDDKMVAAWNGLMLSGLSKAFEATGDASILDRAIRAADFLEDHMYNKETGSLLRCCYQGEKGALSQTEDPISGFADDYSFVIRGLLDLYEASGNSKWLAWANELQDKQDERFWDDEDAGYFSTAQDPSILLRLKEGQDGAEPSCNSVSASNLIRLAGMLEREDLEDKAEKLLLAFKQRLEKIPVALPEMSSSLLFYQDSPTQVVVTGDPRSESAQRLLAEIRSRLIPGRVLGYADGDEDSILYQKNLTVKKMKVLKDGKASAYVCKNSTCSLPVTKQEQLQQLLDERLTSLK</sequence>
<evidence type="ECO:0000259" key="1">
    <source>
        <dbReference type="Pfam" id="PF03190"/>
    </source>
</evidence>
<dbReference type="InterPro" id="IPR008928">
    <property type="entry name" value="6-hairpin_glycosidase_sf"/>
</dbReference>
<dbReference type="InterPro" id="IPR036249">
    <property type="entry name" value="Thioredoxin-like_sf"/>
</dbReference>
<evidence type="ECO:0000313" key="2">
    <source>
        <dbReference type="EMBL" id="CAB3381170.1"/>
    </source>
</evidence>
<dbReference type="AlphaFoldDB" id="A0A8S1DLY5"/>
<reference evidence="2 3" key="1">
    <citation type="submission" date="2020-04" db="EMBL/GenBank/DDBJ databases">
        <authorList>
            <person name="Alioto T."/>
            <person name="Alioto T."/>
            <person name="Gomez Garrido J."/>
        </authorList>
    </citation>
    <scope>NUCLEOTIDE SEQUENCE [LARGE SCALE GENOMIC DNA]</scope>
</reference>
<feature type="domain" description="Spermatogenesis-associated protein 20-like TRX" evidence="1">
    <location>
        <begin position="129"/>
        <end position="284"/>
    </location>
</feature>
<name>A0A8S1DLY5_9INSE</name>
<organism evidence="2 3">
    <name type="scientific">Cloeon dipterum</name>
    <dbReference type="NCBI Taxonomy" id="197152"/>
    <lineage>
        <taxon>Eukaryota</taxon>
        <taxon>Metazoa</taxon>
        <taxon>Ecdysozoa</taxon>
        <taxon>Arthropoda</taxon>
        <taxon>Hexapoda</taxon>
        <taxon>Insecta</taxon>
        <taxon>Pterygota</taxon>
        <taxon>Palaeoptera</taxon>
        <taxon>Ephemeroptera</taxon>
        <taxon>Pisciforma</taxon>
        <taxon>Baetidae</taxon>
        <taxon>Cloeon</taxon>
    </lineage>
</organism>
<dbReference type="PANTHER" id="PTHR42899">
    <property type="entry name" value="SPERMATOGENESIS-ASSOCIATED PROTEIN 20"/>
    <property type="match status" value="1"/>
</dbReference>
<dbReference type="GO" id="GO:0005975">
    <property type="term" value="P:carbohydrate metabolic process"/>
    <property type="evidence" value="ECO:0007669"/>
    <property type="project" value="InterPro"/>
</dbReference>
<dbReference type="Pfam" id="PF03190">
    <property type="entry name" value="Thioredox_DsbH"/>
    <property type="match status" value="1"/>
</dbReference>
<dbReference type="InterPro" id="IPR024705">
    <property type="entry name" value="Ssp411"/>
</dbReference>
<dbReference type="SUPFAM" id="SSF52833">
    <property type="entry name" value="Thioredoxin-like"/>
    <property type="match status" value="1"/>
</dbReference>
<dbReference type="InterPro" id="IPR012341">
    <property type="entry name" value="6hp_glycosidase-like_sf"/>
</dbReference>
<dbReference type="Gene3D" id="1.50.10.10">
    <property type="match status" value="1"/>
</dbReference>
<dbReference type="Gene3D" id="3.40.30.10">
    <property type="entry name" value="Glutaredoxin"/>
    <property type="match status" value="1"/>
</dbReference>
<keyword evidence="3" id="KW-1185">Reference proteome</keyword>
<dbReference type="SUPFAM" id="SSF48208">
    <property type="entry name" value="Six-hairpin glycosidases"/>
    <property type="match status" value="1"/>
</dbReference>
<protein>
    <recommendedName>
        <fullName evidence="1">Spermatogenesis-associated protein 20-like TRX domain-containing protein</fullName>
    </recommendedName>
</protein>
<dbReference type="PANTHER" id="PTHR42899:SF1">
    <property type="entry name" value="SPERMATOGENESIS-ASSOCIATED PROTEIN 20"/>
    <property type="match status" value="1"/>
</dbReference>